<dbReference type="Pfam" id="PF07396">
    <property type="entry name" value="Porin_O_P"/>
    <property type="match status" value="1"/>
</dbReference>
<evidence type="ECO:0000256" key="2">
    <source>
        <dbReference type="SAM" id="SignalP"/>
    </source>
</evidence>
<evidence type="ECO:0000313" key="4">
    <source>
        <dbReference type="Proteomes" id="UP000317421"/>
    </source>
</evidence>
<keyword evidence="4" id="KW-1185">Reference proteome</keyword>
<feature type="coiled-coil region" evidence="1">
    <location>
        <begin position="69"/>
        <end position="103"/>
    </location>
</feature>
<keyword evidence="1" id="KW-0175">Coiled coil</keyword>
<evidence type="ECO:0000256" key="1">
    <source>
        <dbReference type="SAM" id="Coils"/>
    </source>
</evidence>
<organism evidence="3 4">
    <name type="scientific">Botrimarina colliarenosi</name>
    <dbReference type="NCBI Taxonomy" id="2528001"/>
    <lineage>
        <taxon>Bacteria</taxon>
        <taxon>Pseudomonadati</taxon>
        <taxon>Planctomycetota</taxon>
        <taxon>Planctomycetia</taxon>
        <taxon>Pirellulales</taxon>
        <taxon>Lacipirellulaceae</taxon>
        <taxon>Botrimarina</taxon>
    </lineage>
</organism>
<keyword evidence="2" id="KW-0732">Signal</keyword>
<dbReference type="SUPFAM" id="SSF56935">
    <property type="entry name" value="Porins"/>
    <property type="match status" value="1"/>
</dbReference>
<feature type="chain" id="PRO_5022845654" evidence="2">
    <location>
        <begin position="28"/>
        <end position="509"/>
    </location>
</feature>
<dbReference type="AlphaFoldDB" id="A0A5C6ACE2"/>
<gene>
    <name evidence="3" type="ORF">Pla108_25890</name>
</gene>
<comment type="caution">
    <text evidence="3">The sequence shown here is derived from an EMBL/GenBank/DDBJ whole genome shotgun (WGS) entry which is preliminary data.</text>
</comment>
<dbReference type="InterPro" id="IPR010870">
    <property type="entry name" value="Porin_O/P"/>
</dbReference>
<evidence type="ECO:0000313" key="3">
    <source>
        <dbReference type="EMBL" id="TWT96815.1"/>
    </source>
</evidence>
<reference evidence="3 4" key="1">
    <citation type="submission" date="2019-02" db="EMBL/GenBank/DDBJ databases">
        <title>Deep-cultivation of Planctomycetes and their phenomic and genomic characterization uncovers novel biology.</title>
        <authorList>
            <person name="Wiegand S."/>
            <person name="Jogler M."/>
            <person name="Boedeker C."/>
            <person name="Pinto D."/>
            <person name="Vollmers J."/>
            <person name="Rivas-Marin E."/>
            <person name="Kohn T."/>
            <person name="Peeters S.H."/>
            <person name="Heuer A."/>
            <person name="Rast P."/>
            <person name="Oberbeckmann S."/>
            <person name="Bunk B."/>
            <person name="Jeske O."/>
            <person name="Meyerdierks A."/>
            <person name="Storesund J.E."/>
            <person name="Kallscheuer N."/>
            <person name="Luecker S."/>
            <person name="Lage O.M."/>
            <person name="Pohl T."/>
            <person name="Merkel B.J."/>
            <person name="Hornburger P."/>
            <person name="Mueller R.-W."/>
            <person name="Bruemmer F."/>
            <person name="Labrenz M."/>
            <person name="Spormann A.M."/>
            <person name="Op Den Camp H."/>
            <person name="Overmann J."/>
            <person name="Amann R."/>
            <person name="Jetten M.S.M."/>
            <person name="Mascher T."/>
            <person name="Medema M.H."/>
            <person name="Devos D.P."/>
            <person name="Kaster A.-K."/>
            <person name="Ovreas L."/>
            <person name="Rohde M."/>
            <person name="Galperin M.Y."/>
            <person name="Jogler C."/>
        </authorList>
    </citation>
    <scope>NUCLEOTIDE SEQUENCE [LARGE SCALE GENOMIC DNA]</scope>
    <source>
        <strain evidence="3 4">Pla108</strain>
    </source>
</reference>
<proteinExistence type="predicted"/>
<dbReference type="EMBL" id="SJPR01000003">
    <property type="protein sequence ID" value="TWT96815.1"/>
    <property type="molecule type" value="Genomic_DNA"/>
</dbReference>
<dbReference type="RefSeq" id="WP_231934473.1">
    <property type="nucleotide sequence ID" value="NZ_SJPR01000003.1"/>
</dbReference>
<sequence precursor="true">MLTKGHWLARGAATLALTLGLPAAGLAQGDIGWTLDPTPLQATTGLTHHSGVVLASLTDGGDSGVASDDAALSARLEALEAKHDDLESAYESLEKSLKGYAQTGHSSSTMKISGRIHADLWGFPGDSPGVDGFESDDPNLSPQDRIEFRRVRFGVAGDLPSNMVYKIEMEFAGGDDSQFRDVYLGWDELPVFQMLLLGNQKRPYGLDHINSSRYNVFIERPFVIEGFNQDSRRFGLQSYGFSEDLAWNWRYGVFNQRLIQDEGKYVSDHWQGQIAGRLANTIWYDEASDGRGYAHWAVSGTWADTDQNANDENFADSGIDEARFRTRPEARTDSRWLDTGVIAGSQDYSLLGLEAVMNVGPCQLVAEHQQVWLNRLDNRQVNFHGSYAYLSYFFTGEHMPWDRETGALDRITPFENFFLVDTCRGGCGHGMGAWQIAARWSYADFADQDIQGGVGESFTLGLNWYWTAYSRMQFNYLYGEIDQNDLNAAAGAPNFGNYQVLGARFMVDF</sequence>
<name>A0A5C6ACE2_9BACT</name>
<accession>A0A5C6ACE2</accession>
<feature type="signal peptide" evidence="2">
    <location>
        <begin position="1"/>
        <end position="27"/>
    </location>
</feature>
<protein>
    <submittedName>
        <fullName evidence="3">Phosphate-selective porin O and P</fullName>
    </submittedName>
</protein>
<dbReference type="InterPro" id="IPR023614">
    <property type="entry name" value="Porin_dom_sf"/>
</dbReference>
<dbReference type="Gene3D" id="2.40.160.10">
    <property type="entry name" value="Porin"/>
    <property type="match status" value="1"/>
</dbReference>
<dbReference type="Proteomes" id="UP000317421">
    <property type="component" value="Unassembled WGS sequence"/>
</dbReference>